<organism evidence="1 3">
    <name type="scientific">Trichuris suis</name>
    <name type="common">pig whipworm</name>
    <dbReference type="NCBI Taxonomy" id="68888"/>
    <lineage>
        <taxon>Eukaryota</taxon>
        <taxon>Metazoa</taxon>
        <taxon>Ecdysozoa</taxon>
        <taxon>Nematoda</taxon>
        <taxon>Enoplea</taxon>
        <taxon>Dorylaimia</taxon>
        <taxon>Trichinellida</taxon>
        <taxon>Trichuridae</taxon>
        <taxon>Trichuris</taxon>
    </lineage>
</organism>
<evidence type="ECO:0000313" key="2">
    <source>
        <dbReference type="EMBL" id="KFD71624.1"/>
    </source>
</evidence>
<dbReference type="EMBL" id="KL367481">
    <property type="protein sequence ID" value="KFD71624.1"/>
    <property type="molecule type" value="Genomic_DNA"/>
</dbReference>
<dbReference type="Proteomes" id="UP000030764">
    <property type="component" value="Unassembled WGS sequence"/>
</dbReference>
<dbReference type="Proteomes" id="UP000030758">
    <property type="component" value="Unassembled WGS sequence"/>
</dbReference>
<sequence>MMNHPDVLSKSLIAWHFEQRFWLCKLIYHFMDFCAMKTSRGPHCLMFGTRVGIADGIYKQKILLRTFSFVSLSLCAGHSPSSQQSISDYSKYFNSIHQSKELQTNEILDTGESIAARCTAEIIRFCDKSTCLGVESTFMDYIYSRGSSSSSSSSSSSDENDAYIDCLYGCCANVLKMKLNLQTLAQIMVAKPKKPAKSSGISSITSYDPVLEEKCRDKYCKKEAEEYEKRASKHPKKARKSSAFKRYAHCLYPCVTYFASTQSKYETNVIKPVNEKVHKQKYDKKLEAKLKTNRV</sequence>
<dbReference type="EMBL" id="KL363213">
    <property type="protein sequence ID" value="KFD53833.1"/>
    <property type="molecule type" value="Genomic_DNA"/>
</dbReference>
<name>A0A085M9D7_9BILA</name>
<evidence type="ECO:0000313" key="3">
    <source>
        <dbReference type="Proteomes" id="UP000030764"/>
    </source>
</evidence>
<keyword evidence="3" id="KW-1185">Reference proteome</keyword>
<evidence type="ECO:0000313" key="1">
    <source>
        <dbReference type="EMBL" id="KFD53833.1"/>
    </source>
</evidence>
<accession>A0A085M9D7</accession>
<dbReference type="AlphaFoldDB" id="A0A085M9D7"/>
<gene>
    <name evidence="1" type="ORF">M513_05339</name>
    <name evidence="2" type="ORF">M514_05339</name>
</gene>
<protein>
    <submittedName>
        <fullName evidence="1">Uncharacterized protein</fullName>
    </submittedName>
</protein>
<reference evidence="1 3" key="1">
    <citation type="journal article" date="2014" name="Nat. Genet.">
        <title>Genome and transcriptome of the porcine whipworm Trichuris suis.</title>
        <authorList>
            <person name="Jex A.R."/>
            <person name="Nejsum P."/>
            <person name="Schwarz E.M."/>
            <person name="Hu L."/>
            <person name="Young N.D."/>
            <person name="Hall R.S."/>
            <person name="Korhonen P.K."/>
            <person name="Liao S."/>
            <person name="Thamsborg S."/>
            <person name="Xia J."/>
            <person name="Xu P."/>
            <person name="Wang S."/>
            <person name="Scheerlinck J.P."/>
            <person name="Hofmann A."/>
            <person name="Sternberg P.W."/>
            <person name="Wang J."/>
            <person name="Gasser R.B."/>
        </authorList>
    </citation>
    <scope>NUCLEOTIDE SEQUENCE [LARGE SCALE GENOMIC DNA]</scope>
    <source>
        <strain evidence="2">DCEP-RM93F</strain>
        <strain evidence="1">DCEP-RM93M</strain>
    </source>
</reference>
<proteinExistence type="predicted"/>